<dbReference type="EMBL" id="GBXM01037460">
    <property type="protein sequence ID" value="JAH71117.1"/>
    <property type="molecule type" value="Transcribed_RNA"/>
</dbReference>
<reference evidence="1" key="2">
    <citation type="journal article" date="2015" name="Fish Shellfish Immunol.">
        <title>Early steps in the European eel (Anguilla anguilla)-Vibrio vulnificus interaction in the gills: Role of the RtxA13 toxin.</title>
        <authorList>
            <person name="Callol A."/>
            <person name="Pajuelo D."/>
            <person name="Ebbesson L."/>
            <person name="Teles M."/>
            <person name="MacKenzie S."/>
            <person name="Amaro C."/>
        </authorList>
    </citation>
    <scope>NUCLEOTIDE SEQUENCE</scope>
</reference>
<protein>
    <submittedName>
        <fullName evidence="1">Uncharacterized protein</fullName>
    </submittedName>
</protein>
<proteinExistence type="predicted"/>
<accession>A0A0E9UZ85</accession>
<name>A0A0E9UZ85_ANGAN</name>
<dbReference type="AlphaFoldDB" id="A0A0E9UZ85"/>
<organism evidence="1">
    <name type="scientific">Anguilla anguilla</name>
    <name type="common">European freshwater eel</name>
    <name type="synonym">Muraena anguilla</name>
    <dbReference type="NCBI Taxonomy" id="7936"/>
    <lineage>
        <taxon>Eukaryota</taxon>
        <taxon>Metazoa</taxon>
        <taxon>Chordata</taxon>
        <taxon>Craniata</taxon>
        <taxon>Vertebrata</taxon>
        <taxon>Euteleostomi</taxon>
        <taxon>Actinopterygii</taxon>
        <taxon>Neopterygii</taxon>
        <taxon>Teleostei</taxon>
        <taxon>Anguilliformes</taxon>
        <taxon>Anguillidae</taxon>
        <taxon>Anguilla</taxon>
    </lineage>
</organism>
<evidence type="ECO:0000313" key="1">
    <source>
        <dbReference type="EMBL" id="JAH71117.1"/>
    </source>
</evidence>
<sequence length="54" mass="5936">MSLVCDSLIEIQTRGIFAWPWEEVSLDLLAWIVQSMQAVSVCGSQVSPPGENTL</sequence>
<reference evidence="1" key="1">
    <citation type="submission" date="2014-11" db="EMBL/GenBank/DDBJ databases">
        <authorList>
            <person name="Amaro Gonzalez C."/>
        </authorList>
    </citation>
    <scope>NUCLEOTIDE SEQUENCE</scope>
</reference>